<dbReference type="GO" id="GO:0030313">
    <property type="term" value="C:cell envelope"/>
    <property type="evidence" value="ECO:0007669"/>
    <property type="project" value="UniProtKB-SubCell"/>
</dbReference>
<evidence type="ECO:0000313" key="5">
    <source>
        <dbReference type="EMBL" id="RHZ98268.1"/>
    </source>
</evidence>
<dbReference type="Proteomes" id="UP000266305">
    <property type="component" value="Unassembled WGS sequence"/>
</dbReference>
<comment type="subcellular location">
    <subcellularLocation>
        <location evidence="1">Cell envelope</location>
    </subcellularLocation>
</comment>
<evidence type="ECO:0000256" key="2">
    <source>
        <dbReference type="ARBA" id="ARBA00022748"/>
    </source>
</evidence>
<dbReference type="PANTHER" id="PTHR47870">
    <property type="entry name" value="CYTOCHROME C-TYPE BIOGENESIS PROTEIN CCMH"/>
    <property type="match status" value="1"/>
</dbReference>
<evidence type="ECO:0000256" key="1">
    <source>
        <dbReference type="ARBA" id="ARBA00004196"/>
    </source>
</evidence>
<dbReference type="InterPro" id="IPR051263">
    <property type="entry name" value="C-type_cytochrome_biogenesis"/>
</dbReference>
<dbReference type="EMBL" id="QWGP01000002">
    <property type="protein sequence ID" value="RHZ98268.1"/>
    <property type="molecule type" value="Genomic_DNA"/>
</dbReference>
<reference evidence="5 6" key="1">
    <citation type="submission" date="2018-08" db="EMBL/GenBank/DDBJ databases">
        <title>Draft genome sequence of Rhodobacter sphaeroides FY.</title>
        <authorList>
            <person name="Rayyan A."/>
            <person name="Meyer T.E."/>
            <person name="Kyndt J.A."/>
        </authorList>
    </citation>
    <scope>NUCLEOTIDE SEQUENCE [LARGE SCALE GENOMIC DNA]</scope>
    <source>
        <strain evidence="5 6">FY</strain>
    </source>
</reference>
<name>A0AAX1URC8_CERSP</name>
<feature type="region of interest" description="Disordered" evidence="3">
    <location>
        <begin position="148"/>
        <end position="167"/>
    </location>
</feature>
<keyword evidence="4" id="KW-0472">Membrane</keyword>
<feature type="transmembrane region" description="Helical" evidence="4">
    <location>
        <begin position="14"/>
        <end position="35"/>
    </location>
</feature>
<dbReference type="NCBIfam" id="TIGR03142">
    <property type="entry name" value="cytochro_ccmI"/>
    <property type="match status" value="1"/>
</dbReference>
<dbReference type="GO" id="GO:0017004">
    <property type="term" value="P:cytochrome complex assembly"/>
    <property type="evidence" value="ECO:0007669"/>
    <property type="project" value="UniProtKB-KW"/>
</dbReference>
<dbReference type="AlphaFoldDB" id="A0AAX1URC8"/>
<evidence type="ECO:0000256" key="3">
    <source>
        <dbReference type="SAM" id="MobiDB-lite"/>
    </source>
</evidence>
<keyword evidence="4" id="KW-1133">Transmembrane helix</keyword>
<dbReference type="PANTHER" id="PTHR47870:SF1">
    <property type="entry name" value="CYTOCHROME C-TYPE BIOGENESIS PROTEIN CCMH"/>
    <property type="match status" value="1"/>
</dbReference>
<proteinExistence type="predicted"/>
<dbReference type="InterPro" id="IPR011990">
    <property type="entry name" value="TPR-like_helical_dom_sf"/>
</dbReference>
<protein>
    <submittedName>
        <fullName evidence="5">C-type cytochrome biogenesis protein CcmI</fullName>
    </submittedName>
</protein>
<keyword evidence="2" id="KW-0201">Cytochrome c-type biogenesis</keyword>
<evidence type="ECO:0000256" key="4">
    <source>
        <dbReference type="SAM" id="Phobius"/>
    </source>
</evidence>
<comment type="caution">
    <text evidence="5">The sequence shown here is derived from an EMBL/GenBank/DDBJ whole genome shotgun (WGS) entry which is preliminary data.</text>
</comment>
<accession>A0AAX1URC8</accession>
<gene>
    <name evidence="5" type="primary">ccmI</name>
    <name evidence="5" type="ORF">D1114_03340</name>
</gene>
<sequence>MEAVSTGDCMEMTLFWILAGVIALGVGVILVQALLRGGREAAPAAAYDMQVYRDQLREIERDVARGTMRPEEADRLKAEVSRRLLEADRALKAAGSDARAPGSARIAAAGAMLVLLGGSFATYLDLGAPGYEDMPMSARLAQAETAYRDRPSQADAEARMAGAPRPAAPAPDAQFLELMEKLRTAVANNPEDIRGQELLARNEAALGNYAAAAHAQAKVIDLSQPKVTAEDQAALGELMILAAGGIVSPEAEARLTEALRLDPQNGTARYYSGMLLAQTGRPDMAFRLWRSLLESSRPDDPWVAPLRAQIEQLAWLAGVKYELPPAAAREGDVPAGPSEEAVRAAEAMTPEARQEMIRGMVEGLNQRLATEGGTAEEWARLIGALGVLGETDRARAIYGEALDRFDGRDTELAAIRAAGAQAGVAE</sequence>
<feature type="compositionally biased region" description="Basic and acidic residues" evidence="3">
    <location>
        <begin position="148"/>
        <end position="158"/>
    </location>
</feature>
<keyword evidence="4" id="KW-0812">Transmembrane</keyword>
<dbReference type="GO" id="GO:0005886">
    <property type="term" value="C:plasma membrane"/>
    <property type="evidence" value="ECO:0007669"/>
    <property type="project" value="TreeGrafter"/>
</dbReference>
<dbReference type="Gene3D" id="1.25.40.10">
    <property type="entry name" value="Tetratricopeptide repeat domain"/>
    <property type="match status" value="1"/>
</dbReference>
<organism evidence="5 6">
    <name type="scientific">Cereibacter sphaeroides</name>
    <name type="common">Rhodobacter sphaeroides</name>
    <dbReference type="NCBI Taxonomy" id="1063"/>
    <lineage>
        <taxon>Bacteria</taxon>
        <taxon>Pseudomonadati</taxon>
        <taxon>Pseudomonadota</taxon>
        <taxon>Alphaproteobacteria</taxon>
        <taxon>Rhodobacterales</taxon>
        <taxon>Paracoccaceae</taxon>
        <taxon>Cereibacter</taxon>
    </lineage>
</organism>
<dbReference type="InterPro" id="IPR017560">
    <property type="entry name" value="Cyt_c_biogenesis_CcmI"/>
</dbReference>
<dbReference type="SUPFAM" id="SSF48452">
    <property type="entry name" value="TPR-like"/>
    <property type="match status" value="1"/>
</dbReference>
<evidence type="ECO:0000313" key="6">
    <source>
        <dbReference type="Proteomes" id="UP000266305"/>
    </source>
</evidence>